<keyword evidence="8" id="KW-0645">Protease</keyword>
<evidence type="ECO:0000256" key="5">
    <source>
        <dbReference type="ARBA" id="ARBA00014116"/>
    </source>
</evidence>
<evidence type="ECO:0000256" key="17">
    <source>
        <dbReference type="ARBA" id="ARBA00023180"/>
    </source>
</evidence>
<keyword evidence="14" id="KW-0333">Golgi apparatus</keyword>
<keyword evidence="9" id="KW-0479">Metal-binding</keyword>
<accession>A0A1Y6FHV8</accession>
<dbReference type="Pfam" id="PF04389">
    <property type="entry name" value="Peptidase_M28"/>
    <property type="match status" value="1"/>
</dbReference>
<name>A0A1Y6FHV8_9SPHN</name>
<keyword evidence="11" id="KW-0378">Hydrolase</keyword>
<evidence type="ECO:0000256" key="16">
    <source>
        <dbReference type="ARBA" id="ARBA00023145"/>
    </source>
</evidence>
<evidence type="ECO:0000313" key="24">
    <source>
        <dbReference type="EMBL" id="SMQ74435.1"/>
    </source>
</evidence>
<evidence type="ECO:0000256" key="20">
    <source>
        <dbReference type="ARBA" id="ARBA00033328"/>
    </source>
</evidence>
<evidence type="ECO:0000256" key="2">
    <source>
        <dbReference type="ARBA" id="ARBA00004371"/>
    </source>
</evidence>
<evidence type="ECO:0000256" key="11">
    <source>
        <dbReference type="ARBA" id="ARBA00022801"/>
    </source>
</evidence>
<dbReference type="Gene3D" id="3.50.30.30">
    <property type="match status" value="1"/>
</dbReference>
<sequence>MKRIATGLISAAMLAAIPMPALAENPDETAQIIDEGLGQSQVQQLAHELVDQIGPRLTNSTNMRRAEAWAVEKMRELGLQNVRKEGFEFGRGWDYIASDVRMIAPRPLELAALPVAWTPGTNGTIEAEIVVAPIAKKEHFEAYRGKLAGKIVLITKPGTGDEPGTAPFRRLDNGEIAKRDAIDLPSFDPDSLERRREQSDYALELDEFLRSEGAVAWVKKSYRDGKLLHGTGYTFESGKTPSLPGFEIAAEDYRRLTRLAKTGPAPRLSLMAETRFVDDDTQAYNIIGEISGSDPKAGYVMAGAHFDSWFAADGAVDNGAGSVTVLEAARILKAIGAKPKRTIRFALWGAEEQGLHGSLAYIRRHMMEREGEEGLSPRELGREWRYLYPATPKPGYSQMKAYFNMDNGSGKFRGIHAEGNVGAEKLMRSWLSPFADLGASQVVAGNTGGTDHVYFQAVGLPAFQFVQDPLDYFARLHHTNADTFDHLRPDDLRQTSTVMAGVLLAAANDEDALPREPIPQAPQDSDPFDYKYPDED</sequence>
<evidence type="ECO:0000256" key="8">
    <source>
        <dbReference type="ARBA" id="ARBA00022670"/>
    </source>
</evidence>
<keyword evidence="6" id="KW-0964">Secreted</keyword>
<gene>
    <name evidence="24" type="ORF">SAMN06297468_2659</name>
</gene>
<evidence type="ECO:0000259" key="23">
    <source>
        <dbReference type="Pfam" id="PF04389"/>
    </source>
</evidence>
<dbReference type="GO" id="GO:0070573">
    <property type="term" value="F:metallodipeptidase activity"/>
    <property type="evidence" value="ECO:0007669"/>
    <property type="project" value="InterPro"/>
</dbReference>
<dbReference type="Proteomes" id="UP000194420">
    <property type="component" value="Unassembled WGS sequence"/>
</dbReference>
<comment type="subcellular location">
    <subcellularLocation>
        <location evidence="1">Endoplasmic reticulum</location>
    </subcellularLocation>
    <subcellularLocation>
        <location evidence="3">Golgi apparatus</location>
    </subcellularLocation>
    <subcellularLocation>
        <location evidence="2">Lysosome</location>
    </subcellularLocation>
    <subcellularLocation>
        <location evidence="4">Secreted</location>
    </subcellularLocation>
</comment>
<dbReference type="SUPFAM" id="SSF53187">
    <property type="entry name" value="Zn-dependent exopeptidases"/>
    <property type="match status" value="1"/>
</dbReference>
<evidence type="ECO:0000256" key="9">
    <source>
        <dbReference type="ARBA" id="ARBA00022723"/>
    </source>
</evidence>
<evidence type="ECO:0000256" key="22">
    <source>
        <dbReference type="SAM" id="SignalP"/>
    </source>
</evidence>
<keyword evidence="17" id="KW-0325">Glycoprotein</keyword>
<dbReference type="InterPro" id="IPR007484">
    <property type="entry name" value="Peptidase_M28"/>
</dbReference>
<dbReference type="GO" id="GO:0046872">
    <property type="term" value="F:metal ion binding"/>
    <property type="evidence" value="ECO:0007669"/>
    <property type="project" value="UniProtKB-KW"/>
</dbReference>
<keyword evidence="15" id="KW-0482">Metalloprotease</keyword>
<dbReference type="InterPro" id="IPR039866">
    <property type="entry name" value="CPQ"/>
</dbReference>
<keyword evidence="10 22" id="KW-0732">Signal</keyword>
<dbReference type="GO" id="GO:0004180">
    <property type="term" value="F:carboxypeptidase activity"/>
    <property type="evidence" value="ECO:0007669"/>
    <property type="project" value="UniProtKB-KW"/>
</dbReference>
<organism evidence="24 25">
    <name type="scientific">Altererythrobacter xiamenensis</name>
    <dbReference type="NCBI Taxonomy" id="1316679"/>
    <lineage>
        <taxon>Bacteria</taxon>
        <taxon>Pseudomonadati</taxon>
        <taxon>Pseudomonadota</taxon>
        <taxon>Alphaproteobacteria</taxon>
        <taxon>Sphingomonadales</taxon>
        <taxon>Erythrobacteraceae</taxon>
        <taxon>Altererythrobacter</taxon>
    </lineage>
</organism>
<keyword evidence="18" id="KW-0458">Lysosome</keyword>
<evidence type="ECO:0000256" key="4">
    <source>
        <dbReference type="ARBA" id="ARBA00004613"/>
    </source>
</evidence>
<evidence type="ECO:0000256" key="21">
    <source>
        <dbReference type="SAM" id="MobiDB-lite"/>
    </source>
</evidence>
<evidence type="ECO:0000256" key="7">
    <source>
        <dbReference type="ARBA" id="ARBA00022645"/>
    </source>
</evidence>
<dbReference type="EMBL" id="FXWG01000003">
    <property type="protein sequence ID" value="SMQ74435.1"/>
    <property type="molecule type" value="Genomic_DNA"/>
</dbReference>
<comment type="subunit">
    <text evidence="19">Homodimer. The monomeric form is inactive while the homodimer is active.</text>
</comment>
<dbReference type="GO" id="GO:0006508">
    <property type="term" value="P:proteolysis"/>
    <property type="evidence" value="ECO:0007669"/>
    <property type="project" value="UniProtKB-KW"/>
</dbReference>
<dbReference type="GO" id="GO:0005764">
    <property type="term" value="C:lysosome"/>
    <property type="evidence" value="ECO:0007669"/>
    <property type="project" value="UniProtKB-SubCell"/>
</dbReference>
<dbReference type="OrthoDB" id="9769665at2"/>
<dbReference type="RefSeq" id="WP_086438509.1">
    <property type="nucleotide sequence ID" value="NZ_FXWG01000003.1"/>
</dbReference>
<evidence type="ECO:0000256" key="3">
    <source>
        <dbReference type="ARBA" id="ARBA00004555"/>
    </source>
</evidence>
<evidence type="ECO:0000256" key="18">
    <source>
        <dbReference type="ARBA" id="ARBA00023228"/>
    </source>
</evidence>
<evidence type="ECO:0000256" key="10">
    <source>
        <dbReference type="ARBA" id="ARBA00022729"/>
    </source>
</evidence>
<feature type="signal peptide" evidence="22">
    <location>
        <begin position="1"/>
        <end position="23"/>
    </location>
</feature>
<dbReference type="PANTHER" id="PTHR12053:SF3">
    <property type="entry name" value="CARBOXYPEPTIDASE Q"/>
    <property type="match status" value="1"/>
</dbReference>
<proteinExistence type="predicted"/>
<keyword evidence="13" id="KW-0862">Zinc</keyword>
<evidence type="ECO:0000256" key="1">
    <source>
        <dbReference type="ARBA" id="ARBA00004240"/>
    </source>
</evidence>
<dbReference type="AlphaFoldDB" id="A0A1Y6FHV8"/>
<keyword evidence="16" id="KW-0865">Zymogen</keyword>
<feature type="region of interest" description="Disordered" evidence="21">
    <location>
        <begin position="508"/>
        <end position="536"/>
    </location>
</feature>
<protein>
    <recommendedName>
        <fullName evidence="5">Carboxypeptidase Q</fullName>
    </recommendedName>
    <alternativeName>
        <fullName evidence="20">Plasma glutamate carboxypeptidase</fullName>
    </alternativeName>
</protein>
<feature type="domain" description="Peptidase M28" evidence="23">
    <location>
        <begin position="285"/>
        <end position="501"/>
    </location>
</feature>
<evidence type="ECO:0000256" key="19">
    <source>
        <dbReference type="ARBA" id="ARBA00025833"/>
    </source>
</evidence>
<reference evidence="25" key="1">
    <citation type="submission" date="2017-04" db="EMBL/GenBank/DDBJ databases">
        <authorList>
            <person name="Varghese N."/>
            <person name="Submissions S."/>
        </authorList>
    </citation>
    <scope>NUCLEOTIDE SEQUENCE [LARGE SCALE GENOMIC DNA]</scope>
</reference>
<dbReference type="PANTHER" id="PTHR12053">
    <property type="entry name" value="PROTEASE FAMILY M28 PLASMA GLUTAMATE CARBOXYPEPTIDASE-RELATED"/>
    <property type="match status" value="1"/>
</dbReference>
<evidence type="ECO:0000256" key="6">
    <source>
        <dbReference type="ARBA" id="ARBA00022525"/>
    </source>
</evidence>
<keyword evidence="25" id="KW-1185">Reference proteome</keyword>
<keyword evidence="12" id="KW-0256">Endoplasmic reticulum</keyword>
<dbReference type="Gene3D" id="3.40.630.10">
    <property type="entry name" value="Zn peptidases"/>
    <property type="match status" value="1"/>
</dbReference>
<keyword evidence="7" id="KW-0121">Carboxypeptidase</keyword>
<evidence type="ECO:0000256" key="15">
    <source>
        <dbReference type="ARBA" id="ARBA00023049"/>
    </source>
</evidence>
<evidence type="ECO:0000256" key="12">
    <source>
        <dbReference type="ARBA" id="ARBA00022824"/>
    </source>
</evidence>
<evidence type="ECO:0000313" key="25">
    <source>
        <dbReference type="Proteomes" id="UP000194420"/>
    </source>
</evidence>
<evidence type="ECO:0000256" key="14">
    <source>
        <dbReference type="ARBA" id="ARBA00023034"/>
    </source>
</evidence>
<dbReference type="GO" id="GO:0005576">
    <property type="term" value="C:extracellular region"/>
    <property type="evidence" value="ECO:0007669"/>
    <property type="project" value="UniProtKB-SubCell"/>
</dbReference>
<evidence type="ECO:0000256" key="13">
    <source>
        <dbReference type="ARBA" id="ARBA00022833"/>
    </source>
</evidence>
<feature type="chain" id="PRO_5012350991" description="Carboxypeptidase Q" evidence="22">
    <location>
        <begin position="24"/>
        <end position="536"/>
    </location>
</feature>